<gene>
    <name evidence="2" type="ORF">DFQ27_000298</name>
</gene>
<dbReference type="Proteomes" id="UP000807716">
    <property type="component" value="Unassembled WGS sequence"/>
</dbReference>
<proteinExistence type="predicted"/>
<evidence type="ECO:0000313" key="3">
    <source>
        <dbReference type="Proteomes" id="UP000807716"/>
    </source>
</evidence>
<organism evidence="2 3">
    <name type="scientific">Actinomortierella ambigua</name>
    <dbReference type="NCBI Taxonomy" id="1343610"/>
    <lineage>
        <taxon>Eukaryota</taxon>
        <taxon>Fungi</taxon>
        <taxon>Fungi incertae sedis</taxon>
        <taxon>Mucoromycota</taxon>
        <taxon>Mortierellomycotina</taxon>
        <taxon>Mortierellomycetes</taxon>
        <taxon>Mortierellales</taxon>
        <taxon>Mortierellaceae</taxon>
        <taxon>Actinomortierella</taxon>
    </lineage>
</organism>
<accession>A0A9P6PMZ2</accession>
<feature type="compositionally biased region" description="Acidic residues" evidence="1">
    <location>
        <begin position="29"/>
        <end position="68"/>
    </location>
</feature>
<comment type="caution">
    <text evidence="2">The sequence shown here is derived from an EMBL/GenBank/DDBJ whole genome shotgun (WGS) entry which is preliminary data.</text>
</comment>
<feature type="region of interest" description="Disordered" evidence="1">
    <location>
        <begin position="28"/>
        <end position="76"/>
    </location>
</feature>
<sequence length="76" mass="8044">MSTPEESEPANAIPDGEVDIALFLREIEDVLGEDTEDDGGDDGDDDGDDGDDGDAGVVDEEEIVDADQDLPNGHRQ</sequence>
<keyword evidence="3" id="KW-1185">Reference proteome</keyword>
<protein>
    <submittedName>
        <fullName evidence="2">Uncharacterized protein</fullName>
    </submittedName>
</protein>
<dbReference type="EMBL" id="JAAAJB010001054">
    <property type="protein sequence ID" value="KAG0249196.1"/>
    <property type="molecule type" value="Genomic_DNA"/>
</dbReference>
<dbReference type="AlphaFoldDB" id="A0A9P6PMZ2"/>
<reference evidence="2" key="1">
    <citation type="journal article" date="2020" name="Fungal Divers.">
        <title>Resolving the Mortierellaceae phylogeny through synthesis of multi-gene phylogenetics and phylogenomics.</title>
        <authorList>
            <person name="Vandepol N."/>
            <person name="Liber J."/>
            <person name="Desiro A."/>
            <person name="Na H."/>
            <person name="Kennedy M."/>
            <person name="Barry K."/>
            <person name="Grigoriev I.V."/>
            <person name="Miller A.N."/>
            <person name="O'Donnell K."/>
            <person name="Stajich J.E."/>
            <person name="Bonito G."/>
        </authorList>
    </citation>
    <scope>NUCLEOTIDE SEQUENCE</scope>
    <source>
        <strain evidence="2">BC1065</strain>
    </source>
</reference>
<evidence type="ECO:0000256" key="1">
    <source>
        <dbReference type="SAM" id="MobiDB-lite"/>
    </source>
</evidence>
<name>A0A9P6PMZ2_9FUNG</name>
<evidence type="ECO:0000313" key="2">
    <source>
        <dbReference type="EMBL" id="KAG0249196.1"/>
    </source>
</evidence>